<feature type="region of interest" description="Disordered" evidence="1">
    <location>
        <begin position="1416"/>
        <end position="1454"/>
    </location>
</feature>
<protein>
    <submittedName>
        <fullName evidence="2">Uncharacterized protein</fullName>
    </submittedName>
</protein>
<reference evidence="2 3" key="1">
    <citation type="submission" date="2016-07" db="EMBL/GenBank/DDBJ databases">
        <title>Pervasive Adenine N6-methylation of Active Genes in Fungi.</title>
        <authorList>
            <consortium name="DOE Joint Genome Institute"/>
            <person name="Mondo S.J."/>
            <person name="Dannebaum R.O."/>
            <person name="Kuo R.C."/>
            <person name="Labutti K."/>
            <person name="Haridas S."/>
            <person name="Kuo A."/>
            <person name="Salamov A."/>
            <person name="Ahrendt S.R."/>
            <person name="Lipzen A."/>
            <person name="Sullivan W."/>
            <person name="Andreopoulos W.B."/>
            <person name="Clum A."/>
            <person name="Lindquist E."/>
            <person name="Daum C."/>
            <person name="Ramamoorthy G.K."/>
            <person name="Gryganskyi A."/>
            <person name="Culley D."/>
            <person name="Magnuson J.K."/>
            <person name="James T.Y."/>
            <person name="O'Malley M.A."/>
            <person name="Stajich J.E."/>
            <person name="Spatafora J.W."/>
            <person name="Visel A."/>
            <person name="Grigoriev I.V."/>
        </authorList>
    </citation>
    <scope>NUCLEOTIDE SEQUENCE [LARGE SCALE GENOMIC DNA]</scope>
    <source>
        <strain evidence="2 3">62-1032</strain>
    </source>
</reference>
<dbReference type="STRING" id="106004.A0A1Y2FVY3"/>
<feature type="region of interest" description="Disordered" evidence="1">
    <location>
        <begin position="2463"/>
        <end position="2489"/>
    </location>
</feature>
<dbReference type="EMBL" id="MCGR01000011">
    <property type="protein sequence ID" value="ORY88185.1"/>
    <property type="molecule type" value="Genomic_DNA"/>
</dbReference>
<keyword evidence="3" id="KW-1185">Reference proteome</keyword>
<feature type="region of interest" description="Disordered" evidence="1">
    <location>
        <begin position="818"/>
        <end position="869"/>
    </location>
</feature>
<dbReference type="Gene3D" id="1.25.40.10">
    <property type="entry name" value="Tetratricopeptide repeat domain"/>
    <property type="match status" value="2"/>
</dbReference>
<dbReference type="InParanoid" id="A0A1Y2FVY3"/>
<evidence type="ECO:0000256" key="1">
    <source>
        <dbReference type="SAM" id="MobiDB-lite"/>
    </source>
</evidence>
<feature type="compositionally biased region" description="Acidic residues" evidence="1">
    <location>
        <begin position="2465"/>
        <end position="2489"/>
    </location>
</feature>
<comment type="caution">
    <text evidence="2">The sequence shown here is derived from an EMBL/GenBank/DDBJ whole genome shotgun (WGS) entry which is preliminary data.</text>
</comment>
<accession>A0A1Y2FVY3</accession>
<feature type="region of interest" description="Disordered" evidence="1">
    <location>
        <begin position="1954"/>
        <end position="1981"/>
    </location>
</feature>
<sequence>MEGEEVGSEERKAMESVVGEIVCVTAKKEYHDRVAKLALRVALPRVVKEVWKSLRSSLPRETRSTQPPCLCLISAQSWILHEYLSRHSTPPPSTLPYYEPHSTLSTHSIYTRLASSPAEVERMEQAHAHAFDLFARRAVRVNAAEFASVKHVIKLLTAQGGAAVWRMATKQMAALEALEADTFSPLNAWETVVEDVGVRAEEQVFRKENDTVQNKIIFEDVTAPWGSLTGLNTGHPTDPEACVFDLTVATTVRPDLPRPYLARAIARLKIDRPWHNSEIIYDASMALALSPPLSPAETAVAFRVRAAAYSKQCRLKEAYQDFRRDTESKASVTATALLRNSLPGARITLPGFLRPPKSRARVGKTVCHPGRCCMPAGTTNDLNLLRPLDQPILEAYLAAVRYEAHLSYQREIHRLITESVFGSLLFDESDIDDKDAIKDVSSYFWYRDLESYFQHTATKVFPEELRKNMESWLSTDWYQEHMQETLERAAFRLAEDWLYVGNEKQCLCTLNANPETLARLETARVTYNSLSDAVRRPTAISSSDLASLHQDIQSELAEGKRTSEFWTKGGWEESVNKAAAHGFEVLSKVIEQEEKEGKLQWIDQYDGVVKILRHLSGVLIYQSIASAPTFSRRRKVGEVDDLSAWVAVALDGRDLTAESATLIEDMGDVLYGAEDGDRALQEYSEAIAIHRTPNALMQRVRLIKKLAPTDDADEKADRAQLIVRDCSQAIVLQPTNADAFAARAEALFELEHYFDSFPDLFALHHLAPDHPTILLLAHQVDDALIQQSARTQDPDVEGVHGPLPALYNRLRTSLTSVTPFKTSRPTPLAKRADPSFVDSDAPADSSNQEATPAPATTTTTPTATAKAATTNKEIVSRRDAAAASDVAAYNAALARQQKGAAPPKPTMPLSYYPDPRCACPPIRCSGAVPVVENFDRLDELLLEIFLMSHKIELAERRPLSFAAIRDTLLRQYILTPGWEKGDVNSPAQRTLMETLSNDLLTSGYENGTARADRGLESWLNATLLAIKSLPIHRGTANSRDCCICLLSGNLDHVQVVHSVLVRKVEQLSDDPITLPRPDLAGLLVYCRGQIKAGTLVARGGIWRSAPKWRFEVEKLAGVFEQVFEDVVRKFNYKAFEDDYPQIAKLVGGLATFEAAHRLLLHPDPPEPGTTKRAPLAVEDVLGWAAFVSANAPYEGDGDLSKLGDVKTIGLATAKVDEATKLFRDAKYLEAIRAYSIAAIWACDRSGKETPGAERKYLRDEARRTLKSGIYAQLSYLRTLFPSNRQWMSAVADATLAIACSQKAELPAALDLRSTALHGIRHYKYALSDLEDAARLDPIKGVGWEDRLSEMRRLVPVASRIISRFSTRLDAVGPIPIDFQEPDVPKSGCPRPGCTGESCSGEDSHVIKAKDAVTRFANDANGTNGSSQADHEDEEGEETFDHAEASESGSDDAHPLTSYVLCPDPRLACPPHRCSGIKPTEANIDRLDQLLLDLFLTAHTYELANSSMSSFLVHRHNWMLQFLHMSDTLTGLTTGDSEWMERHASKCVQEWFDALATPRGRVSEGWRYWLDAGALVFSMLSPAGREDSDPTTSCVCELSSGLDRVQAALDVTAQKASKVKSKLPPRLATLDVPAVISLLRGEVANGTIRKQGIWATESKWTVKAAELIMIFGACFDRVYAKLDINAYATAMPKIARFLGGVATYSTATRLSNWLVPSSFEQHETSGWPAFAEEYAESYLAQGELTAVPERERAALAEAQDRKAQKSGGDEILAIRAFAIKSIWLGHLNFPLRDDDGARDDLFCTYAAVAKLRMRLATKRQFDEAVFDFTAALGYLNSATIRLNRAEALSRIGGLDDVAAKDVLEARSVGNFSGRELPAWEAALARRLKELGQPELFELHVRTTDGTRFISNGSNGFLDVVDVPKSLEPAETSLQDVVESAVAAIDQSLSSTAAATDAANASSLPDPRLACSPDRHDVGAEPSPSNLNQVDIFLLDIFLEIHQQMLHKLHPGRLAETRELFLQDFVRRRNGWEKAEIETSSTMRKLMRDGIKTALGEMFTSSVLAGFGLEAVVHSLAAMAVTISSHFEASGMTPCICTLTKSIPFLQKTLAELKEATTKLPPMPAPAPTDLADMQAHCRAQIKTGALSGGIWRSNPVWRKKLASLVTVFDQVFNEVVDNDWEGAEAARCGEYEQVARMVGGIAVWDRALRVDQEMKVGGWKIEETDAGNGGREVEAVAGWMCFVGTGGAASRYEVEGETEATRRARWMKVRDERIRLGNVELNNNEPKRALREFSVAALFVPDDPTIYVLMARARLALNDKTQFHEVIADCTLGLSRCSVPAPSLPATVSERERAISTKPALSLDTTVAVRKAKAAAPSDPTAYTRADLLLLRAKALVAVERFGLALYDLEALSSSLRREHTAEADAMIQSIKTWISQEQRGLEELRKEAADAAEHLHGHCRCCDGESGESGEGGEEELGDEAEENAEAQV</sequence>
<name>A0A1Y2FVY3_9BASI</name>
<evidence type="ECO:0000313" key="2">
    <source>
        <dbReference type="EMBL" id="ORY88185.1"/>
    </source>
</evidence>
<dbReference type="InterPro" id="IPR011990">
    <property type="entry name" value="TPR-like_helical_dom_sf"/>
</dbReference>
<evidence type="ECO:0000313" key="3">
    <source>
        <dbReference type="Proteomes" id="UP000193467"/>
    </source>
</evidence>
<dbReference type="SUPFAM" id="SSF48452">
    <property type="entry name" value="TPR-like"/>
    <property type="match status" value="2"/>
</dbReference>
<proteinExistence type="predicted"/>
<gene>
    <name evidence="2" type="ORF">BCR35DRAFT_301697</name>
</gene>
<organism evidence="2 3">
    <name type="scientific">Leucosporidium creatinivorum</name>
    <dbReference type="NCBI Taxonomy" id="106004"/>
    <lineage>
        <taxon>Eukaryota</taxon>
        <taxon>Fungi</taxon>
        <taxon>Dikarya</taxon>
        <taxon>Basidiomycota</taxon>
        <taxon>Pucciniomycotina</taxon>
        <taxon>Microbotryomycetes</taxon>
        <taxon>Leucosporidiales</taxon>
        <taxon>Leucosporidium</taxon>
    </lineage>
</organism>
<feature type="compositionally biased region" description="Low complexity" evidence="1">
    <location>
        <begin position="850"/>
        <end position="869"/>
    </location>
</feature>
<dbReference type="Proteomes" id="UP000193467">
    <property type="component" value="Unassembled WGS sequence"/>
</dbReference>